<accession>A0ABN1GRT5</accession>
<evidence type="ECO:0000313" key="3">
    <source>
        <dbReference type="EMBL" id="GAA0617594.1"/>
    </source>
</evidence>
<comment type="caution">
    <text evidence="3">The sequence shown here is derived from an EMBL/GenBank/DDBJ whole genome shotgun (WGS) entry which is preliminary data.</text>
</comment>
<evidence type="ECO:0000313" key="4">
    <source>
        <dbReference type="Proteomes" id="UP001500668"/>
    </source>
</evidence>
<dbReference type="EMBL" id="BAAACA010000038">
    <property type="protein sequence ID" value="GAA0617594.1"/>
    <property type="molecule type" value="Genomic_DNA"/>
</dbReference>
<feature type="transmembrane region" description="Helical" evidence="2">
    <location>
        <begin position="40"/>
        <end position="60"/>
    </location>
</feature>
<name>A0ABN1GRT5_9ACTN</name>
<proteinExistence type="predicted"/>
<gene>
    <name evidence="3" type="ORF">GCM10010394_54770</name>
</gene>
<keyword evidence="2" id="KW-1133">Transmembrane helix</keyword>
<evidence type="ECO:0000256" key="1">
    <source>
        <dbReference type="SAM" id="MobiDB-lite"/>
    </source>
</evidence>
<dbReference type="Proteomes" id="UP001500668">
    <property type="component" value="Unassembled WGS sequence"/>
</dbReference>
<evidence type="ECO:0008006" key="5">
    <source>
        <dbReference type="Google" id="ProtNLM"/>
    </source>
</evidence>
<keyword evidence="4" id="KW-1185">Reference proteome</keyword>
<keyword evidence="2" id="KW-0472">Membrane</keyword>
<dbReference type="RefSeq" id="WP_344077817.1">
    <property type="nucleotide sequence ID" value="NZ_BAAACA010000038.1"/>
</dbReference>
<keyword evidence="2" id="KW-0812">Transmembrane</keyword>
<sequence>MNQQQPGGWYGPPQAPGPGFGPAYDPVPAPPQSRTRGRRAALAAGVTCAVVAAAAGGYLYGHRTSATATHAAGATSGAARSAPAAARPYQLTAPKSVLSGAYVVDPKMTPPASETAVQDYAALGIANPMPVSIAYKSASSASEQTAQLTGAWGTISDPEKTVDRHFAKTARDNAATPNAGGGALVGSLQTMHPSSLGDAVMKCQNFRLKLASGHIVTSPVCAWADHSTFGVVMVFDPASLRNGGAGVSLGENADTAARIRNDARVPR</sequence>
<feature type="region of interest" description="Disordered" evidence="1">
    <location>
        <begin position="1"/>
        <end position="36"/>
    </location>
</feature>
<organism evidence="3 4">
    <name type="scientific">Streptomyces crystallinus</name>
    <dbReference type="NCBI Taxonomy" id="68191"/>
    <lineage>
        <taxon>Bacteria</taxon>
        <taxon>Bacillati</taxon>
        <taxon>Actinomycetota</taxon>
        <taxon>Actinomycetes</taxon>
        <taxon>Kitasatosporales</taxon>
        <taxon>Streptomycetaceae</taxon>
        <taxon>Streptomyces</taxon>
    </lineage>
</organism>
<evidence type="ECO:0000256" key="2">
    <source>
        <dbReference type="SAM" id="Phobius"/>
    </source>
</evidence>
<reference evidence="3 4" key="1">
    <citation type="journal article" date="2019" name="Int. J. Syst. Evol. Microbiol.">
        <title>The Global Catalogue of Microorganisms (GCM) 10K type strain sequencing project: providing services to taxonomists for standard genome sequencing and annotation.</title>
        <authorList>
            <consortium name="The Broad Institute Genomics Platform"/>
            <consortium name="The Broad Institute Genome Sequencing Center for Infectious Disease"/>
            <person name="Wu L."/>
            <person name="Ma J."/>
        </authorList>
    </citation>
    <scope>NUCLEOTIDE SEQUENCE [LARGE SCALE GENOMIC DNA]</scope>
    <source>
        <strain evidence="3 4">JCM 5067</strain>
    </source>
</reference>
<protein>
    <recommendedName>
        <fullName evidence="5">Sensor domain-containing protein</fullName>
    </recommendedName>
</protein>